<evidence type="ECO:0000256" key="7">
    <source>
        <dbReference type="ARBA" id="ARBA00022692"/>
    </source>
</evidence>
<keyword evidence="2" id="KW-0813">Transport</keyword>
<evidence type="ECO:0000259" key="14">
    <source>
        <dbReference type="PROSITE" id="PS51103"/>
    </source>
</evidence>
<feature type="transmembrane region" description="Helical" evidence="12">
    <location>
        <begin position="217"/>
        <end position="234"/>
    </location>
</feature>
<keyword evidence="5" id="KW-0808">Transferase</keyword>
<feature type="active site" description="Phosphocysteine intermediate; for EIIB activity" evidence="11">
    <location>
        <position position="29"/>
    </location>
</feature>
<protein>
    <submittedName>
        <fullName evidence="15">PTS system sac EIIBC component</fullName>
    </submittedName>
</protein>
<dbReference type="Proteomes" id="UP000095649">
    <property type="component" value="Unassembled WGS sequence"/>
</dbReference>
<organism evidence="15 16">
    <name type="scientific">Faecalibacterium prausnitzii</name>
    <dbReference type="NCBI Taxonomy" id="853"/>
    <lineage>
        <taxon>Bacteria</taxon>
        <taxon>Bacillati</taxon>
        <taxon>Bacillota</taxon>
        <taxon>Clostridia</taxon>
        <taxon>Eubacteriales</taxon>
        <taxon>Oscillospiraceae</taxon>
        <taxon>Faecalibacterium</taxon>
    </lineage>
</organism>
<dbReference type="Pfam" id="PF02378">
    <property type="entry name" value="PTS_EIIC"/>
    <property type="match status" value="1"/>
</dbReference>
<dbReference type="CDD" id="cd00212">
    <property type="entry name" value="PTS_IIB_glc"/>
    <property type="match status" value="1"/>
</dbReference>
<feature type="transmembrane region" description="Helical" evidence="12">
    <location>
        <begin position="289"/>
        <end position="309"/>
    </location>
</feature>
<feature type="transmembrane region" description="Helical" evidence="12">
    <location>
        <begin position="246"/>
        <end position="269"/>
    </location>
</feature>
<feature type="transmembrane region" description="Helical" evidence="12">
    <location>
        <begin position="363"/>
        <end position="383"/>
    </location>
</feature>
<evidence type="ECO:0000256" key="2">
    <source>
        <dbReference type="ARBA" id="ARBA00022448"/>
    </source>
</evidence>
<feature type="transmembrane region" description="Helical" evidence="12">
    <location>
        <begin position="330"/>
        <end position="351"/>
    </location>
</feature>
<dbReference type="InterPro" id="IPR013013">
    <property type="entry name" value="PTS_EIIC_1"/>
</dbReference>
<keyword evidence="3" id="KW-1003">Cell membrane</keyword>
<evidence type="ECO:0000313" key="15">
    <source>
        <dbReference type="EMBL" id="CUN03228.1"/>
    </source>
</evidence>
<feature type="transmembrane region" description="Helical" evidence="12">
    <location>
        <begin position="390"/>
        <end position="415"/>
    </location>
</feature>
<dbReference type="GO" id="GO:0015771">
    <property type="term" value="P:trehalose transport"/>
    <property type="evidence" value="ECO:0007669"/>
    <property type="project" value="TreeGrafter"/>
</dbReference>
<dbReference type="InterPro" id="IPR018113">
    <property type="entry name" value="PTrfase_EIIB_Cys"/>
</dbReference>
<evidence type="ECO:0000256" key="6">
    <source>
        <dbReference type="ARBA" id="ARBA00022683"/>
    </source>
</evidence>
<keyword evidence="8" id="KW-0418">Kinase</keyword>
<dbReference type="PANTHER" id="PTHR30175:SF7">
    <property type="entry name" value="NEGATIVE REGULATOR OF SACY ACTIVITY"/>
    <property type="match status" value="1"/>
</dbReference>
<evidence type="ECO:0000256" key="12">
    <source>
        <dbReference type="SAM" id="Phobius"/>
    </source>
</evidence>
<dbReference type="PROSITE" id="PS51098">
    <property type="entry name" value="PTS_EIIB_TYPE_1"/>
    <property type="match status" value="1"/>
</dbReference>
<dbReference type="AlphaFoldDB" id="A0A173TPP9"/>
<dbReference type="GO" id="GO:0009401">
    <property type="term" value="P:phosphoenolpyruvate-dependent sugar phosphotransferase system"/>
    <property type="evidence" value="ECO:0007669"/>
    <property type="project" value="UniProtKB-KW"/>
</dbReference>
<dbReference type="RefSeq" id="WP_081028448.1">
    <property type="nucleotide sequence ID" value="NZ_CYXN01000011.1"/>
</dbReference>
<sequence>MRTLDHAACARAIFESIGGGENLASAAHCATRLRLVVADAHKVDQKRLESIPGVMGVFCAGGQLQIILGTGTVNRVYEEFIKLSGLPGVPAAQKCTAPVLPLPQRLVKTLGDVFVPILPAIVAAGLLTGILDALGRALPAVAAADWFSFLKMVSGTAFVSLPVLVALSSARVFGGNLFLGGVVGLCMVHSALLNAWSVGTAENVPVWHLLCFNVKQVGYQGHVIPVIMAVWLMSRLERWFRSRVPAALDLFVTPLCTVLITTFVTFTILGPCFSFAENCMIGLARQLSTVGHGIGALVMGALYPVTVVCGLHHMYNVIEAGLLSAGSLNIWMPIASAANFAQCGACLAVAFKTRDPKNKTVAIPSALSAALGITEPAIFGVNLRYVRPFVCAMVGGAVGAWFGTVTGIGATAYGVTGLPGFLIVGGYILPYAELLALSGGVAFAATWLFWQDAPAQDKTPG</sequence>
<feature type="transmembrane region" description="Helical" evidence="12">
    <location>
        <begin position="146"/>
        <end position="165"/>
    </location>
</feature>
<dbReference type="Pfam" id="PF00367">
    <property type="entry name" value="PTS_EIIB"/>
    <property type="match status" value="1"/>
</dbReference>
<keyword evidence="9 12" id="KW-1133">Transmembrane helix</keyword>
<dbReference type="SUPFAM" id="SSF55604">
    <property type="entry name" value="Glucose permease domain IIB"/>
    <property type="match status" value="1"/>
</dbReference>
<keyword evidence="4" id="KW-0762">Sugar transport</keyword>
<feature type="domain" description="PTS EIIC type-1" evidence="14">
    <location>
        <begin position="121"/>
        <end position="461"/>
    </location>
</feature>
<evidence type="ECO:0000256" key="5">
    <source>
        <dbReference type="ARBA" id="ARBA00022679"/>
    </source>
</evidence>
<name>A0A173TPP9_9FIRM</name>
<dbReference type="InterPro" id="IPR050558">
    <property type="entry name" value="PTS_Sugar-Specific_Components"/>
</dbReference>
<evidence type="ECO:0000256" key="8">
    <source>
        <dbReference type="ARBA" id="ARBA00022777"/>
    </source>
</evidence>
<evidence type="ECO:0000256" key="10">
    <source>
        <dbReference type="ARBA" id="ARBA00023136"/>
    </source>
</evidence>
<dbReference type="PROSITE" id="PS51103">
    <property type="entry name" value="PTS_EIIC_TYPE_1"/>
    <property type="match status" value="1"/>
</dbReference>
<feature type="transmembrane region" description="Helical" evidence="12">
    <location>
        <begin position="427"/>
        <end position="450"/>
    </location>
</feature>
<dbReference type="PANTHER" id="PTHR30175">
    <property type="entry name" value="PHOSPHOTRANSFERASE SYSTEM TRANSPORT PROTEIN"/>
    <property type="match status" value="1"/>
</dbReference>
<feature type="transmembrane region" description="Helical" evidence="12">
    <location>
        <begin position="177"/>
        <end position="197"/>
    </location>
</feature>
<dbReference type="GO" id="GO:0090589">
    <property type="term" value="F:protein-phosphocysteine-trehalose phosphotransferase system transporter activity"/>
    <property type="evidence" value="ECO:0007669"/>
    <property type="project" value="TreeGrafter"/>
</dbReference>
<dbReference type="InterPro" id="IPR001996">
    <property type="entry name" value="PTS_IIB_1"/>
</dbReference>
<dbReference type="Gene3D" id="3.30.1360.60">
    <property type="entry name" value="Glucose permease domain IIB"/>
    <property type="match status" value="1"/>
</dbReference>
<dbReference type="PROSITE" id="PS01035">
    <property type="entry name" value="PTS_EIIB_TYPE_1_CYS"/>
    <property type="match status" value="1"/>
</dbReference>
<evidence type="ECO:0000256" key="11">
    <source>
        <dbReference type="PROSITE-ProRule" id="PRU00421"/>
    </source>
</evidence>
<dbReference type="GO" id="GO:0008982">
    <property type="term" value="F:protein-N(PI)-phosphohistidine-sugar phosphotransferase activity"/>
    <property type="evidence" value="ECO:0007669"/>
    <property type="project" value="InterPro"/>
</dbReference>
<dbReference type="GO" id="GO:0005886">
    <property type="term" value="C:plasma membrane"/>
    <property type="evidence" value="ECO:0007669"/>
    <property type="project" value="UniProtKB-SubCell"/>
</dbReference>
<evidence type="ECO:0000256" key="1">
    <source>
        <dbReference type="ARBA" id="ARBA00004651"/>
    </source>
</evidence>
<dbReference type="EMBL" id="CYXN01000011">
    <property type="protein sequence ID" value="CUN03228.1"/>
    <property type="molecule type" value="Genomic_DNA"/>
</dbReference>
<evidence type="ECO:0000259" key="13">
    <source>
        <dbReference type="PROSITE" id="PS51098"/>
    </source>
</evidence>
<keyword evidence="6" id="KW-0598">Phosphotransferase system</keyword>
<keyword evidence="10 12" id="KW-0472">Membrane</keyword>
<proteinExistence type="predicted"/>
<dbReference type="GO" id="GO:0016301">
    <property type="term" value="F:kinase activity"/>
    <property type="evidence" value="ECO:0007669"/>
    <property type="project" value="UniProtKB-KW"/>
</dbReference>
<evidence type="ECO:0000313" key="16">
    <source>
        <dbReference type="Proteomes" id="UP000095649"/>
    </source>
</evidence>
<gene>
    <name evidence="15" type="primary">sacX_2</name>
    <name evidence="15" type="ORF">ERS852582_01629</name>
</gene>
<feature type="transmembrane region" description="Helical" evidence="12">
    <location>
        <begin position="113"/>
        <end position="134"/>
    </location>
</feature>
<keyword evidence="7 12" id="KW-0812">Transmembrane</keyword>
<evidence type="ECO:0000256" key="4">
    <source>
        <dbReference type="ARBA" id="ARBA00022597"/>
    </source>
</evidence>
<dbReference type="FunFam" id="3.30.1360.60:FF:000001">
    <property type="entry name" value="PTS system glucose-specific IIBC component PtsG"/>
    <property type="match status" value="1"/>
</dbReference>
<comment type="subcellular location">
    <subcellularLocation>
        <location evidence="1">Cell membrane</location>
        <topology evidence="1">Multi-pass membrane protein</topology>
    </subcellularLocation>
</comment>
<feature type="domain" description="PTS EIIB type-1" evidence="13">
    <location>
        <begin position="7"/>
        <end position="90"/>
    </location>
</feature>
<dbReference type="OrthoDB" id="92465at2"/>
<accession>A0A173TPP9</accession>
<evidence type="ECO:0000256" key="3">
    <source>
        <dbReference type="ARBA" id="ARBA00022475"/>
    </source>
</evidence>
<evidence type="ECO:0000256" key="9">
    <source>
        <dbReference type="ARBA" id="ARBA00022989"/>
    </source>
</evidence>
<dbReference type="InterPro" id="IPR003352">
    <property type="entry name" value="PTS_EIIC"/>
</dbReference>
<dbReference type="InterPro" id="IPR036878">
    <property type="entry name" value="Glu_permease_IIB"/>
</dbReference>
<reference evidence="15 16" key="1">
    <citation type="submission" date="2015-09" db="EMBL/GenBank/DDBJ databases">
        <authorList>
            <consortium name="Pathogen Informatics"/>
        </authorList>
    </citation>
    <scope>NUCLEOTIDE SEQUENCE [LARGE SCALE GENOMIC DNA]</scope>
    <source>
        <strain evidence="15 16">2789STDY5834970</strain>
    </source>
</reference>